<keyword evidence="5 6" id="KW-0326">Glycosidase</keyword>
<keyword evidence="4" id="KW-0119">Carbohydrate metabolism</keyword>
<evidence type="ECO:0000256" key="8">
    <source>
        <dbReference type="SAM" id="SignalP"/>
    </source>
</evidence>
<keyword evidence="3 6" id="KW-0378">Hydrolase</keyword>
<dbReference type="InterPro" id="IPR029070">
    <property type="entry name" value="Chitinase_insertion_sf"/>
</dbReference>
<evidence type="ECO:0000313" key="11">
    <source>
        <dbReference type="Proteomes" id="UP000093695"/>
    </source>
</evidence>
<keyword evidence="8" id="KW-0732">Signal</keyword>
<keyword evidence="4" id="KW-0624">Polysaccharide degradation</keyword>
<dbReference type="Gene3D" id="3.20.20.80">
    <property type="entry name" value="Glycosidases"/>
    <property type="match status" value="1"/>
</dbReference>
<dbReference type="GO" id="GO:0005975">
    <property type="term" value="P:carbohydrate metabolic process"/>
    <property type="evidence" value="ECO:0007669"/>
    <property type="project" value="InterPro"/>
</dbReference>
<dbReference type="GO" id="GO:0008061">
    <property type="term" value="F:chitin binding"/>
    <property type="evidence" value="ECO:0007669"/>
    <property type="project" value="InterPro"/>
</dbReference>
<proteinExistence type="inferred from homology"/>
<dbReference type="Proteomes" id="UP000093695">
    <property type="component" value="Chromosome"/>
</dbReference>
<dbReference type="SMART" id="SM00636">
    <property type="entry name" value="Glyco_18"/>
    <property type="match status" value="1"/>
</dbReference>
<protein>
    <recommendedName>
        <fullName evidence="2">chitinase</fullName>
        <ecNumber evidence="2">3.2.1.14</ecNumber>
    </recommendedName>
</protein>
<evidence type="ECO:0000313" key="10">
    <source>
        <dbReference type="EMBL" id="ANN16516.1"/>
    </source>
</evidence>
<gene>
    <name evidence="10" type="ORF">SD37_13205</name>
</gene>
<evidence type="ECO:0000256" key="6">
    <source>
        <dbReference type="RuleBase" id="RU000489"/>
    </source>
</evidence>
<dbReference type="eggNOG" id="COG3325">
    <property type="taxonomic scope" value="Bacteria"/>
</dbReference>
<organism evidence="10 11">
    <name type="scientific">Amycolatopsis orientalis</name>
    <name type="common">Nocardia orientalis</name>
    <dbReference type="NCBI Taxonomy" id="31958"/>
    <lineage>
        <taxon>Bacteria</taxon>
        <taxon>Bacillati</taxon>
        <taxon>Actinomycetota</taxon>
        <taxon>Actinomycetes</taxon>
        <taxon>Pseudonocardiales</taxon>
        <taxon>Pseudonocardiaceae</taxon>
        <taxon>Amycolatopsis</taxon>
    </lineage>
</organism>
<dbReference type="GO" id="GO:0008843">
    <property type="term" value="F:endochitinase activity"/>
    <property type="evidence" value="ECO:0007669"/>
    <property type="project" value="UniProtKB-EC"/>
</dbReference>
<dbReference type="InterPro" id="IPR011583">
    <property type="entry name" value="Chitinase_II/V-like_cat"/>
</dbReference>
<dbReference type="RefSeq" id="WP_044854289.1">
    <property type="nucleotide sequence ID" value="NZ_CP016174.1"/>
</dbReference>
<dbReference type="EMBL" id="CP016174">
    <property type="protein sequence ID" value="ANN16516.1"/>
    <property type="molecule type" value="Genomic_DNA"/>
</dbReference>
<dbReference type="EC" id="3.2.1.14" evidence="2"/>
<dbReference type="Gene3D" id="3.10.50.10">
    <property type="match status" value="1"/>
</dbReference>
<dbReference type="AlphaFoldDB" id="A0A193BWB6"/>
<dbReference type="InterPro" id="IPR001579">
    <property type="entry name" value="Glyco_hydro_18_chit_AS"/>
</dbReference>
<evidence type="ECO:0000256" key="7">
    <source>
        <dbReference type="RuleBase" id="RU004453"/>
    </source>
</evidence>
<dbReference type="InterPro" id="IPR050314">
    <property type="entry name" value="Glycosyl_Hydrlase_18"/>
</dbReference>
<comment type="catalytic activity">
    <reaction evidence="1">
        <text>Random endo-hydrolysis of N-acetyl-beta-D-glucosaminide (1-&gt;4)-beta-linkages in chitin and chitodextrins.</text>
        <dbReference type="EC" id="3.2.1.14"/>
    </reaction>
</comment>
<evidence type="ECO:0000256" key="2">
    <source>
        <dbReference type="ARBA" id="ARBA00012729"/>
    </source>
</evidence>
<dbReference type="KEGG" id="aori:SD37_13205"/>
<dbReference type="PROSITE" id="PS01095">
    <property type="entry name" value="GH18_1"/>
    <property type="match status" value="1"/>
</dbReference>
<evidence type="ECO:0000256" key="1">
    <source>
        <dbReference type="ARBA" id="ARBA00000822"/>
    </source>
</evidence>
<reference evidence="10 11" key="1">
    <citation type="journal article" date="2015" name="Genome Announc.">
        <title>Draft Genome Sequence of Norvancomycin-Producing Strain Amycolatopsis orientalis CPCC200066.</title>
        <authorList>
            <person name="Lei X."/>
            <person name="Yuan F."/>
            <person name="Shi Y."/>
            <person name="Li X."/>
            <person name="Wang L."/>
            <person name="Hong B."/>
        </authorList>
    </citation>
    <scope>NUCLEOTIDE SEQUENCE [LARGE SCALE GENOMIC DNA]</scope>
    <source>
        <strain evidence="10 11">B-37</strain>
    </source>
</reference>
<dbReference type="Pfam" id="PF00704">
    <property type="entry name" value="Glyco_hydro_18"/>
    <property type="match status" value="1"/>
</dbReference>
<keyword evidence="4" id="KW-0146">Chitin degradation</keyword>
<sequence length="406" mass="42068">MSRRSKFTAIAGAAVVALGALAVAAPAQQASAAPEAREASVGKVLGYFAEWGVYQRDYHVKNIDTSGSASKLTHINYSFGNVTNGGCALGDAEAATSKFYDAASSVDGVADSWDTGALRGNFNQLKKLKAKYPNLKVLWSFGGWTWSGGFAEAAKNPAAFADSCYNLLNDPRWAGVFDGIDIDWEYPNACGLSCDTSGAAAIKNLAQALRAKFGSQLVTAAITADGTDGGKIDAADYGGSSQYFDWYNVMTYDYFGAWAAQGPTAPHSPLTGYAGIPTAGFHSDAAIQKLKGKGVPAGKLLLGIGFYGRGWTGVTQEGPGGTATGPAAGTEPGIQDYKVLKNTCPATGTVAGTAYAKCGSDWWSYDTPATIGGKVAYAKDQGLGGAFFWELSGDTADGELITALAK</sequence>
<dbReference type="SUPFAM" id="SSF54556">
    <property type="entry name" value="Chitinase insertion domain"/>
    <property type="match status" value="1"/>
</dbReference>
<feature type="signal peptide" evidence="8">
    <location>
        <begin position="1"/>
        <end position="32"/>
    </location>
</feature>
<dbReference type="PANTHER" id="PTHR11177">
    <property type="entry name" value="CHITINASE"/>
    <property type="match status" value="1"/>
</dbReference>
<evidence type="ECO:0000256" key="4">
    <source>
        <dbReference type="ARBA" id="ARBA00023024"/>
    </source>
</evidence>
<feature type="chain" id="PRO_5008256078" description="chitinase" evidence="8">
    <location>
        <begin position="33"/>
        <end position="406"/>
    </location>
</feature>
<dbReference type="STRING" id="31958.SD37_13205"/>
<accession>A0A193BWB6</accession>
<dbReference type="GO" id="GO:0006032">
    <property type="term" value="P:chitin catabolic process"/>
    <property type="evidence" value="ECO:0007669"/>
    <property type="project" value="UniProtKB-KW"/>
</dbReference>
<keyword evidence="11" id="KW-1185">Reference proteome</keyword>
<dbReference type="CDD" id="cd06548">
    <property type="entry name" value="GH18_chitinase"/>
    <property type="match status" value="1"/>
</dbReference>
<evidence type="ECO:0000256" key="5">
    <source>
        <dbReference type="ARBA" id="ARBA00023295"/>
    </source>
</evidence>
<comment type="similarity">
    <text evidence="7">Belongs to the glycosyl hydrolase 18 family.</text>
</comment>
<evidence type="ECO:0000256" key="3">
    <source>
        <dbReference type="ARBA" id="ARBA00022801"/>
    </source>
</evidence>
<dbReference type="SUPFAM" id="SSF51445">
    <property type="entry name" value="(Trans)glycosidases"/>
    <property type="match status" value="1"/>
</dbReference>
<name>A0A193BWB6_AMYOR</name>
<dbReference type="InterPro" id="IPR017853">
    <property type="entry name" value="GH"/>
</dbReference>
<dbReference type="PROSITE" id="PS51910">
    <property type="entry name" value="GH18_2"/>
    <property type="match status" value="1"/>
</dbReference>
<evidence type="ECO:0000259" key="9">
    <source>
        <dbReference type="PROSITE" id="PS51910"/>
    </source>
</evidence>
<dbReference type="PANTHER" id="PTHR11177:SF317">
    <property type="entry name" value="CHITINASE 12-RELATED"/>
    <property type="match status" value="1"/>
</dbReference>
<dbReference type="InterPro" id="IPR001223">
    <property type="entry name" value="Glyco_hydro18_cat"/>
</dbReference>
<feature type="domain" description="GH18" evidence="9">
    <location>
        <begin position="42"/>
        <end position="406"/>
    </location>
</feature>